<reference evidence="4" key="1">
    <citation type="submission" date="2020-05" db="EMBL/GenBank/DDBJ databases">
        <title>Phylogenomic resolution of chytrid fungi.</title>
        <authorList>
            <person name="Stajich J.E."/>
            <person name="Amses K."/>
            <person name="Simmons R."/>
            <person name="Seto K."/>
            <person name="Myers J."/>
            <person name="Bonds A."/>
            <person name="Quandt C.A."/>
            <person name="Barry K."/>
            <person name="Liu P."/>
            <person name="Grigoriev I."/>
            <person name="Longcore J.E."/>
            <person name="James T.Y."/>
        </authorList>
    </citation>
    <scope>NUCLEOTIDE SEQUENCE</scope>
    <source>
        <strain evidence="4">JEL0476</strain>
    </source>
</reference>
<dbReference type="SMART" id="SM00165">
    <property type="entry name" value="UBA"/>
    <property type="match status" value="1"/>
</dbReference>
<dbReference type="PANTHER" id="PTHR10677">
    <property type="entry name" value="UBIQUILIN"/>
    <property type="match status" value="1"/>
</dbReference>
<dbReference type="SMART" id="SM00213">
    <property type="entry name" value="UBQ"/>
    <property type="match status" value="1"/>
</dbReference>
<dbReference type="Gene3D" id="1.10.8.10">
    <property type="entry name" value="DNA helicase RuvA subunit, C-terminal domain"/>
    <property type="match status" value="1"/>
</dbReference>
<dbReference type="AlphaFoldDB" id="A0AAD5U490"/>
<dbReference type="Proteomes" id="UP001211065">
    <property type="component" value="Unassembled WGS sequence"/>
</dbReference>
<dbReference type="Pfam" id="PF00240">
    <property type="entry name" value="ubiquitin"/>
    <property type="match status" value="1"/>
</dbReference>
<accession>A0AAD5U490</accession>
<dbReference type="PROSITE" id="PS50030">
    <property type="entry name" value="UBA"/>
    <property type="match status" value="1"/>
</dbReference>
<feature type="domain" description="UBA" evidence="2">
    <location>
        <begin position="280"/>
        <end position="321"/>
    </location>
</feature>
<dbReference type="GO" id="GO:0006511">
    <property type="term" value="P:ubiquitin-dependent protein catabolic process"/>
    <property type="evidence" value="ECO:0007669"/>
    <property type="project" value="TreeGrafter"/>
</dbReference>
<evidence type="ECO:0000256" key="1">
    <source>
        <dbReference type="SAM" id="MobiDB-lite"/>
    </source>
</evidence>
<dbReference type="SUPFAM" id="SSF54236">
    <property type="entry name" value="Ubiquitin-like"/>
    <property type="match status" value="1"/>
</dbReference>
<dbReference type="PANTHER" id="PTHR10677:SF3">
    <property type="entry name" value="FI07626P-RELATED"/>
    <property type="match status" value="1"/>
</dbReference>
<dbReference type="PROSITE" id="PS50053">
    <property type="entry name" value="UBIQUITIN_2"/>
    <property type="match status" value="1"/>
</dbReference>
<protein>
    <submittedName>
        <fullName evidence="4">Uncharacterized protein</fullName>
    </submittedName>
</protein>
<evidence type="ECO:0000259" key="3">
    <source>
        <dbReference type="PROSITE" id="PS50053"/>
    </source>
</evidence>
<dbReference type="InterPro" id="IPR000626">
    <property type="entry name" value="Ubiquitin-like_dom"/>
</dbReference>
<feature type="compositionally biased region" description="Low complexity" evidence="1">
    <location>
        <begin position="77"/>
        <end position="99"/>
    </location>
</feature>
<dbReference type="InterPro" id="IPR029071">
    <property type="entry name" value="Ubiquitin-like_domsf"/>
</dbReference>
<proteinExistence type="predicted"/>
<evidence type="ECO:0000313" key="5">
    <source>
        <dbReference type="Proteomes" id="UP001211065"/>
    </source>
</evidence>
<dbReference type="InterPro" id="IPR015940">
    <property type="entry name" value="UBA"/>
</dbReference>
<keyword evidence="5" id="KW-1185">Reference proteome</keyword>
<dbReference type="SMART" id="SM00727">
    <property type="entry name" value="STI1"/>
    <property type="match status" value="2"/>
</dbReference>
<sequence>MKLNIKSSESTIQVEAEESCTVLDLKNIIETKLADAPSSSQRLIYSGRVLKDADPLSTYKLQDNHTIHLVKGRRPDATPAATTTAASSTTSATTPTTPSGQVPPLPTASLLQNPFSLFGQQSSPGGFGAGGMPAADPNLINSMMNNPQMLGMMAQLMQNPQMLDMMAQQNPQMAAMLTPEMRQHMQSPEFARMLSDPQSLQRALQLSQAMGGFGGGMGGFGAPAPAPAAPGTNPFLSDPSFLASMLGGEKEKKIFFNVLGMPGGPAPATAPPAPAGPPEEIYQTQLQQLRDMGFYDPTENVRALQLCGGNVNAAVEYLVIDKL</sequence>
<evidence type="ECO:0000259" key="2">
    <source>
        <dbReference type="PROSITE" id="PS50030"/>
    </source>
</evidence>
<gene>
    <name evidence="4" type="ORF">HK099_000716</name>
</gene>
<dbReference type="Pfam" id="PF00627">
    <property type="entry name" value="UBA"/>
    <property type="match status" value="1"/>
</dbReference>
<dbReference type="SUPFAM" id="SSF46934">
    <property type="entry name" value="UBA-like"/>
    <property type="match status" value="1"/>
</dbReference>
<evidence type="ECO:0000313" key="4">
    <source>
        <dbReference type="EMBL" id="KAJ3223760.1"/>
    </source>
</evidence>
<feature type="domain" description="Ubiquitin-like" evidence="3">
    <location>
        <begin position="1"/>
        <end position="70"/>
    </location>
</feature>
<dbReference type="InterPro" id="IPR006636">
    <property type="entry name" value="STI1_HS-bd"/>
</dbReference>
<dbReference type="EMBL" id="JADGJW010000118">
    <property type="protein sequence ID" value="KAJ3223760.1"/>
    <property type="molecule type" value="Genomic_DNA"/>
</dbReference>
<name>A0AAD5U490_9FUNG</name>
<dbReference type="Gene3D" id="3.10.20.90">
    <property type="entry name" value="Phosphatidylinositol 3-kinase Catalytic Subunit, Chain A, domain 1"/>
    <property type="match status" value="1"/>
</dbReference>
<dbReference type="GO" id="GO:0005829">
    <property type="term" value="C:cytosol"/>
    <property type="evidence" value="ECO:0007669"/>
    <property type="project" value="TreeGrafter"/>
</dbReference>
<dbReference type="GO" id="GO:0031593">
    <property type="term" value="F:polyubiquitin modification-dependent protein binding"/>
    <property type="evidence" value="ECO:0007669"/>
    <property type="project" value="TreeGrafter"/>
</dbReference>
<dbReference type="InterPro" id="IPR009060">
    <property type="entry name" value="UBA-like_sf"/>
</dbReference>
<feature type="region of interest" description="Disordered" evidence="1">
    <location>
        <begin position="72"/>
        <end position="111"/>
    </location>
</feature>
<dbReference type="CDD" id="cd14399">
    <property type="entry name" value="UBA_PLICs"/>
    <property type="match status" value="1"/>
</dbReference>
<dbReference type="InterPro" id="IPR015496">
    <property type="entry name" value="Ubiquilin"/>
</dbReference>
<comment type="caution">
    <text evidence="4">The sequence shown here is derived from an EMBL/GenBank/DDBJ whole genome shotgun (WGS) entry which is preliminary data.</text>
</comment>
<organism evidence="4 5">
    <name type="scientific">Clydaea vesicula</name>
    <dbReference type="NCBI Taxonomy" id="447962"/>
    <lineage>
        <taxon>Eukaryota</taxon>
        <taxon>Fungi</taxon>
        <taxon>Fungi incertae sedis</taxon>
        <taxon>Chytridiomycota</taxon>
        <taxon>Chytridiomycota incertae sedis</taxon>
        <taxon>Chytridiomycetes</taxon>
        <taxon>Lobulomycetales</taxon>
        <taxon>Lobulomycetaceae</taxon>
        <taxon>Clydaea</taxon>
    </lineage>
</organism>